<reference evidence="2 3" key="1">
    <citation type="journal article" date="2020" name="Int. J. Syst. Evol. Microbiol.">
        <title>Novel acetic acid bacteria from cider fermentations: Acetobacter conturbans sp. nov. and Acetobacter fallax sp. nov.</title>
        <authorList>
            <person name="Sombolestani A.S."/>
            <person name="Cleenwerck I."/>
            <person name="Cnockaert M."/>
            <person name="Borremans W."/>
            <person name="Wieme A.D."/>
            <person name="De Vuyst L."/>
            <person name="Vandamme P."/>
        </authorList>
    </citation>
    <scope>NUCLEOTIDE SEQUENCE [LARGE SCALE GENOMIC DNA]</scope>
    <source>
        <strain evidence="2 3">LMG 1627</strain>
    </source>
</reference>
<evidence type="ECO:0000256" key="1">
    <source>
        <dbReference type="SAM" id="MobiDB-lite"/>
    </source>
</evidence>
<evidence type="ECO:0000313" key="3">
    <source>
        <dbReference type="Proteomes" id="UP000631653"/>
    </source>
</evidence>
<protein>
    <submittedName>
        <fullName evidence="2">DUF3363 domain-containing protein</fullName>
    </submittedName>
</protein>
<keyword evidence="3" id="KW-1185">Reference proteome</keyword>
<gene>
    <name evidence="2" type="ORF">GOB81_12420</name>
</gene>
<dbReference type="EMBL" id="WOSY01000012">
    <property type="protein sequence ID" value="NHN89425.1"/>
    <property type="molecule type" value="Genomic_DNA"/>
</dbReference>
<feature type="region of interest" description="Disordered" evidence="1">
    <location>
        <begin position="1"/>
        <end position="21"/>
    </location>
</feature>
<organism evidence="2 3">
    <name type="scientific">Acetobacter conturbans</name>
    <dbReference type="NCBI Taxonomy" id="1737472"/>
    <lineage>
        <taxon>Bacteria</taxon>
        <taxon>Pseudomonadati</taxon>
        <taxon>Pseudomonadota</taxon>
        <taxon>Alphaproteobacteria</taxon>
        <taxon>Acetobacterales</taxon>
        <taxon>Acetobacteraceae</taxon>
        <taxon>Acetobacter</taxon>
    </lineage>
</organism>
<dbReference type="InterPro" id="IPR021795">
    <property type="entry name" value="DUF3363"/>
</dbReference>
<dbReference type="RefSeq" id="WP_173570817.1">
    <property type="nucleotide sequence ID" value="NZ_WOSY01000012.1"/>
</dbReference>
<accession>A0ABX0K481</accession>
<name>A0ABX0K481_9PROT</name>
<dbReference type="Proteomes" id="UP000631653">
    <property type="component" value="Unassembled WGS sequence"/>
</dbReference>
<comment type="caution">
    <text evidence="2">The sequence shown here is derived from an EMBL/GenBank/DDBJ whole genome shotgun (WGS) entry which is preliminary data.</text>
</comment>
<evidence type="ECO:0000313" key="2">
    <source>
        <dbReference type="EMBL" id="NHN89425.1"/>
    </source>
</evidence>
<dbReference type="Pfam" id="PF11843">
    <property type="entry name" value="DUF3363"/>
    <property type="match status" value="2"/>
</dbReference>
<feature type="compositionally biased region" description="Gly residues" evidence="1">
    <location>
        <begin position="37"/>
        <end position="50"/>
    </location>
</feature>
<feature type="region of interest" description="Disordered" evidence="1">
    <location>
        <begin position="33"/>
        <end position="58"/>
    </location>
</feature>
<proteinExistence type="predicted"/>
<feature type="compositionally biased region" description="Basic residues" evidence="1">
    <location>
        <begin position="10"/>
        <end position="21"/>
    </location>
</feature>
<sequence>MARDDDFRVRPGRIRSTRARQGRSFIGRVLAATSRAGGMGKPGGAGGGRGPSTFGRGRGAAMRANRLLSRRTRLAVVKARVVRHGGRTSLRAHLSYLQREGVTQDGEKARLFGAGRDHVPPREFAERCQDDRHHFRFIVGPEDATEMADLKTFTRELMAQAEQDFGTRLDWVAVSHWNTDKPHVHVIVRGKDQEGEDLVISRDYIREGLRARAQNLVTLELGPRNENEIRRSVERQVEAERWTQLDRQLQQDADARGIIDLAPSPDRQPDIFAVMKVGRLRRLERMGLAHEVGGGQWRLDETAEATLREMGQRNDIIKRIHRGLSEQGIERASSSWVLAGEDLAEPVIGRLVARGLDDELKGSAYAIIDGVDGRTHHVHLPALEATGDAPSGGLVELRRFQDASGRDRATLAVRSDISVEEQVQARGATWLDRQLVARDPVALGDGGFGAEVRDALQRRNDYLVDQGLARREGEKVNYSRGMIGTLRQKEIGELATRLEAERGLSHQPSGAGEYVAGTYRQRFALASGRMAMIDDGLGFQLVPWTPSLEKQRGREVSGIARGDGGVDWSFGRRRDLGLEI</sequence>